<keyword evidence="10" id="KW-1185">Reference proteome</keyword>
<dbReference type="PANTHER" id="PTHR42870:SF1">
    <property type="entry name" value="NON-SPECIFIC LIPID-TRANSFER PROTEIN-LIKE 2"/>
    <property type="match status" value="1"/>
</dbReference>
<dbReference type="PANTHER" id="PTHR42870">
    <property type="entry name" value="ACETYL-COA C-ACETYLTRANSFERASE"/>
    <property type="match status" value="1"/>
</dbReference>
<evidence type="ECO:0000256" key="4">
    <source>
        <dbReference type="ARBA" id="ARBA00023055"/>
    </source>
</evidence>
<evidence type="ECO:0000259" key="7">
    <source>
        <dbReference type="Pfam" id="PF00108"/>
    </source>
</evidence>
<dbReference type="Pfam" id="PF00108">
    <property type="entry name" value="Thiolase_N"/>
    <property type="match status" value="1"/>
</dbReference>
<protein>
    <recommendedName>
        <fullName evidence="1">propanoyl-CoA C-acyltransferase</fullName>
        <ecNumber evidence="1">2.3.1.176</ecNumber>
    </recommendedName>
    <alternativeName>
        <fullName evidence="6">Propanoyl-CoA C-acyltransferase</fullName>
    </alternativeName>
</protein>
<gene>
    <name evidence="9" type="ORF">ACFOW8_23115</name>
</gene>
<dbReference type="Proteomes" id="UP001595767">
    <property type="component" value="Unassembled WGS sequence"/>
</dbReference>
<feature type="domain" description="Thiolase C-terminal" evidence="8">
    <location>
        <begin position="269"/>
        <end position="408"/>
    </location>
</feature>
<evidence type="ECO:0000256" key="6">
    <source>
        <dbReference type="ARBA" id="ARBA00032316"/>
    </source>
</evidence>
<dbReference type="Gene3D" id="3.40.47.10">
    <property type="match status" value="1"/>
</dbReference>
<keyword evidence="4" id="KW-0445">Lipid transport</keyword>
<name>A0ABV8LC54_9NOCA</name>
<evidence type="ECO:0000259" key="8">
    <source>
        <dbReference type="Pfam" id="PF22691"/>
    </source>
</evidence>
<dbReference type="InterPro" id="IPR020616">
    <property type="entry name" value="Thiolase_N"/>
</dbReference>
<dbReference type="InterPro" id="IPR002155">
    <property type="entry name" value="Thiolase"/>
</dbReference>
<keyword evidence="5" id="KW-0446">Lipid-binding</keyword>
<evidence type="ECO:0000256" key="1">
    <source>
        <dbReference type="ARBA" id="ARBA00012352"/>
    </source>
</evidence>
<evidence type="ECO:0000313" key="10">
    <source>
        <dbReference type="Proteomes" id="UP001595767"/>
    </source>
</evidence>
<reference evidence="10" key="1">
    <citation type="journal article" date="2019" name="Int. J. Syst. Evol. Microbiol.">
        <title>The Global Catalogue of Microorganisms (GCM) 10K type strain sequencing project: providing services to taxonomists for standard genome sequencing and annotation.</title>
        <authorList>
            <consortium name="The Broad Institute Genomics Platform"/>
            <consortium name="The Broad Institute Genome Sequencing Center for Infectious Disease"/>
            <person name="Wu L."/>
            <person name="Ma J."/>
        </authorList>
    </citation>
    <scope>NUCLEOTIDE SEQUENCE [LARGE SCALE GENOMIC DNA]</scope>
    <source>
        <strain evidence="10">CGMCC 4.7204</strain>
    </source>
</reference>
<dbReference type="EMBL" id="JBHSBA010000015">
    <property type="protein sequence ID" value="MFC4127820.1"/>
    <property type="molecule type" value="Genomic_DNA"/>
</dbReference>
<dbReference type="EC" id="2.3.1.176" evidence="1"/>
<organism evidence="9 10">
    <name type="scientific">Nocardia rhizosphaerae</name>
    <dbReference type="NCBI Taxonomy" id="1691571"/>
    <lineage>
        <taxon>Bacteria</taxon>
        <taxon>Bacillati</taxon>
        <taxon>Actinomycetota</taxon>
        <taxon>Actinomycetes</taxon>
        <taxon>Mycobacteriales</taxon>
        <taxon>Nocardiaceae</taxon>
        <taxon>Nocardia</taxon>
    </lineage>
</organism>
<evidence type="ECO:0000313" key="9">
    <source>
        <dbReference type="EMBL" id="MFC4127820.1"/>
    </source>
</evidence>
<dbReference type="RefSeq" id="WP_378553532.1">
    <property type="nucleotide sequence ID" value="NZ_JBHSBA010000015.1"/>
</dbReference>
<keyword evidence="2" id="KW-0813">Transport</keyword>
<dbReference type="InterPro" id="IPR020613">
    <property type="entry name" value="Thiolase_CS"/>
</dbReference>
<dbReference type="Pfam" id="PF22691">
    <property type="entry name" value="Thiolase_C_1"/>
    <property type="match status" value="1"/>
</dbReference>
<evidence type="ECO:0000256" key="3">
    <source>
        <dbReference type="ARBA" id="ARBA00022679"/>
    </source>
</evidence>
<dbReference type="SUPFAM" id="SSF53901">
    <property type="entry name" value="Thiolase-like"/>
    <property type="match status" value="1"/>
</dbReference>
<sequence length="415" mass="43176">MTNPVYVLGGAQTDFARNWTKEGLGLVDMFAEAVPAALADARVDDHEVGVVHVSNLAGELFAGQAQLGGMAVAAVPGLDGLPSTRHEAACASGSTAVLAACADIESGRYDVALVVGVELMRNVSAQTAAEYLGTAAWAGREALAAKYPWPALFAEIAVEYERRYGLDHAHLGRFAEIAFGNGSRNGLAQTRNWDFPAGSFDENDEVNPLVEGMLRKTDCGRITDGAAAVVLAGPKFARAWAQRTGADLGQEATIAGFGHRTATLLLADKLAQSADQDYLFPHLRGAVEDAYRRAGISGVADLDVAEIHDCFTINGLVTLEHIGLADPGKGGEAVMDGSIELGGRLPVNPSGGLMSHGHPVGATGVRMVLDAARQVTGRAGDHQVDNARHALTVNIGGSFTTAVSTVVTRGARTSA</sequence>
<dbReference type="PIRSF" id="PIRSF000429">
    <property type="entry name" value="Ac-CoA_Ac_transf"/>
    <property type="match status" value="1"/>
</dbReference>
<evidence type="ECO:0000256" key="2">
    <source>
        <dbReference type="ARBA" id="ARBA00022448"/>
    </source>
</evidence>
<dbReference type="PROSITE" id="PS00737">
    <property type="entry name" value="THIOLASE_2"/>
    <property type="match status" value="1"/>
</dbReference>
<dbReference type="InterPro" id="IPR055140">
    <property type="entry name" value="Thiolase_C_2"/>
</dbReference>
<accession>A0ABV8LC54</accession>
<dbReference type="NCBIfam" id="NF004936">
    <property type="entry name" value="PRK06289.1"/>
    <property type="match status" value="1"/>
</dbReference>
<evidence type="ECO:0000256" key="5">
    <source>
        <dbReference type="ARBA" id="ARBA00023121"/>
    </source>
</evidence>
<proteinExistence type="predicted"/>
<keyword evidence="3" id="KW-0808">Transferase</keyword>
<dbReference type="CDD" id="cd00829">
    <property type="entry name" value="SCP-x_thiolase"/>
    <property type="match status" value="1"/>
</dbReference>
<comment type="caution">
    <text evidence="9">The sequence shown here is derived from an EMBL/GenBank/DDBJ whole genome shotgun (WGS) entry which is preliminary data.</text>
</comment>
<dbReference type="InterPro" id="IPR016039">
    <property type="entry name" value="Thiolase-like"/>
</dbReference>
<feature type="domain" description="Thiolase N-terminal" evidence="7">
    <location>
        <begin position="5"/>
        <end position="129"/>
    </location>
</feature>